<dbReference type="Proteomes" id="UP000265520">
    <property type="component" value="Unassembled WGS sequence"/>
</dbReference>
<organism evidence="1 2">
    <name type="scientific">Trifolium medium</name>
    <dbReference type="NCBI Taxonomy" id="97028"/>
    <lineage>
        <taxon>Eukaryota</taxon>
        <taxon>Viridiplantae</taxon>
        <taxon>Streptophyta</taxon>
        <taxon>Embryophyta</taxon>
        <taxon>Tracheophyta</taxon>
        <taxon>Spermatophyta</taxon>
        <taxon>Magnoliopsida</taxon>
        <taxon>eudicotyledons</taxon>
        <taxon>Gunneridae</taxon>
        <taxon>Pentapetalae</taxon>
        <taxon>rosids</taxon>
        <taxon>fabids</taxon>
        <taxon>Fabales</taxon>
        <taxon>Fabaceae</taxon>
        <taxon>Papilionoideae</taxon>
        <taxon>50 kb inversion clade</taxon>
        <taxon>NPAAA clade</taxon>
        <taxon>Hologalegina</taxon>
        <taxon>IRL clade</taxon>
        <taxon>Trifolieae</taxon>
        <taxon>Trifolium</taxon>
    </lineage>
</organism>
<sequence>MLSRIPLCRVKDASEDSSKFLLVELMGCV</sequence>
<evidence type="ECO:0000313" key="2">
    <source>
        <dbReference type="Proteomes" id="UP000265520"/>
    </source>
</evidence>
<accession>A0A392T0T5</accession>
<protein>
    <submittedName>
        <fullName evidence="1">Uncharacterized protein</fullName>
    </submittedName>
</protein>
<name>A0A392T0T5_9FABA</name>
<dbReference type="EMBL" id="LXQA010474256">
    <property type="protein sequence ID" value="MCI54104.1"/>
    <property type="molecule type" value="Genomic_DNA"/>
</dbReference>
<proteinExistence type="predicted"/>
<evidence type="ECO:0000313" key="1">
    <source>
        <dbReference type="EMBL" id="MCI54104.1"/>
    </source>
</evidence>
<keyword evidence="2" id="KW-1185">Reference proteome</keyword>
<dbReference type="AlphaFoldDB" id="A0A392T0T5"/>
<reference evidence="1 2" key="1">
    <citation type="journal article" date="2018" name="Front. Plant Sci.">
        <title>Red Clover (Trifolium pratense) and Zigzag Clover (T. medium) - A Picture of Genomic Similarities and Differences.</title>
        <authorList>
            <person name="Dluhosova J."/>
            <person name="Istvanek J."/>
            <person name="Nedelnik J."/>
            <person name="Repkova J."/>
        </authorList>
    </citation>
    <scope>NUCLEOTIDE SEQUENCE [LARGE SCALE GENOMIC DNA]</scope>
    <source>
        <strain evidence="2">cv. 10/8</strain>
        <tissue evidence="1">Leaf</tissue>
    </source>
</reference>
<comment type="caution">
    <text evidence="1">The sequence shown here is derived from an EMBL/GenBank/DDBJ whole genome shotgun (WGS) entry which is preliminary data.</text>
</comment>